<dbReference type="PANTHER" id="PTHR21064">
    <property type="entry name" value="AMINOGLYCOSIDE PHOSPHOTRANSFERASE DOMAIN-CONTAINING PROTEIN-RELATED"/>
    <property type="match status" value="1"/>
</dbReference>
<evidence type="ECO:0000259" key="2">
    <source>
        <dbReference type="Pfam" id="PF01636"/>
    </source>
</evidence>
<feature type="domain" description="Aminoglycoside phosphotransferase" evidence="2">
    <location>
        <begin position="23"/>
        <end position="265"/>
    </location>
</feature>
<keyword evidence="3" id="KW-0808">Transferase</keyword>
<dbReference type="GO" id="GO:0004413">
    <property type="term" value="F:homoserine kinase activity"/>
    <property type="evidence" value="ECO:0007669"/>
    <property type="project" value="TreeGrafter"/>
</dbReference>
<dbReference type="InterPro" id="IPR050249">
    <property type="entry name" value="Pseudomonas-type_ThrB"/>
</dbReference>
<gene>
    <name evidence="3" type="ORF">EV213_101336</name>
</gene>
<dbReference type="SUPFAM" id="SSF56112">
    <property type="entry name" value="Protein kinase-like (PK-like)"/>
    <property type="match status" value="1"/>
</dbReference>
<dbReference type="EMBL" id="SNYJ01000001">
    <property type="protein sequence ID" value="TDQ42906.1"/>
    <property type="molecule type" value="Genomic_DNA"/>
</dbReference>
<evidence type="ECO:0000313" key="4">
    <source>
        <dbReference type="Proteomes" id="UP000295632"/>
    </source>
</evidence>
<dbReference type="Pfam" id="PF01636">
    <property type="entry name" value="APH"/>
    <property type="match status" value="1"/>
</dbReference>
<protein>
    <submittedName>
        <fullName evidence="3">Ser/Thr protein kinase RdoA (MazF antagonist)</fullName>
    </submittedName>
</protein>
<comment type="caution">
    <text evidence="3">The sequence shown here is derived from an EMBL/GenBank/DDBJ whole genome shotgun (WGS) entry which is preliminary data.</text>
</comment>
<dbReference type="Proteomes" id="UP000295632">
    <property type="component" value="Unassembled WGS sequence"/>
</dbReference>
<reference evidence="3 4" key="1">
    <citation type="submission" date="2019-03" db="EMBL/GenBank/DDBJ databases">
        <title>Genomic Encyclopedia of Type Strains, Phase IV (KMG-IV): sequencing the most valuable type-strain genomes for metagenomic binning, comparative biology and taxonomic classification.</title>
        <authorList>
            <person name="Goeker M."/>
        </authorList>
    </citation>
    <scope>NUCLEOTIDE SEQUENCE [LARGE SCALE GENOMIC DNA]</scope>
    <source>
        <strain evidence="3 4">DSM 28697</strain>
    </source>
</reference>
<comment type="similarity">
    <text evidence="1">Belongs to the pseudomonas-type ThrB family.</text>
</comment>
<name>A0A4R6UAM2_9BACI</name>
<evidence type="ECO:0000256" key="1">
    <source>
        <dbReference type="ARBA" id="ARBA00038240"/>
    </source>
</evidence>
<keyword evidence="3" id="KW-0418">Kinase</keyword>
<accession>A0A4R6UAM2</accession>
<organism evidence="3 4">
    <name type="scientific">Aureibacillus halotolerans</name>
    <dbReference type="NCBI Taxonomy" id="1508390"/>
    <lineage>
        <taxon>Bacteria</taxon>
        <taxon>Bacillati</taxon>
        <taxon>Bacillota</taxon>
        <taxon>Bacilli</taxon>
        <taxon>Bacillales</taxon>
        <taxon>Bacillaceae</taxon>
        <taxon>Aureibacillus</taxon>
    </lineage>
</organism>
<dbReference type="Gene3D" id="1.20.1270.170">
    <property type="match status" value="1"/>
</dbReference>
<dbReference type="InterPro" id="IPR002575">
    <property type="entry name" value="Aminoglycoside_PTrfase"/>
</dbReference>
<dbReference type="Gene3D" id="1.10.510.10">
    <property type="entry name" value="Transferase(Phosphotransferase) domain 1"/>
    <property type="match status" value="1"/>
</dbReference>
<sequence length="325" mass="37300">MNNEDVLTLLRRYPVKNPKVTFLRHNENRTYRVDDEVGNRFLLRVHEPFREGMRGLQHSAKGLFEELTMLEALQNQGTVLAQKPLRNNAGELITTIEENDKQNHCSLLTWLEGRDVLNEDLDKPELAKTLGHELANLHAFFRTYPHSGMAHRPSQGLTHNLDLVSSIQVGHRLGLFTDDTVETVDQTIRLINSRLEAIKDDPTYWGLIHGDLVQGNILLSPEGKLSFIDYGFWGSGFYLTDVAMGALLLPFELRDMFVQSYLGQSHVTEEILLHIEGLMICAIIGFYTFQMDNENVHAGMKEKLPRQCRELFVPFLQGERIFYHI</sequence>
<dbReference type="GO" id="GO:0009088">
    <property type="term" value="P:threonine biosynthetic process"/>
    <property type="evidence" value="ECO:0007669"/>
    <property type="project" value="TreeGrafter"/>
</dbReference>
<dbReference type="InterPro" id="IPR011009">
    <property type="entry name" value="Kinase-like_dom_sf"/>
</dbReference>
<keyword evidence="4" id="KW-1185">Reference proteome</keyword>
<dbReference type="PANTHER" id="PTHR21064:SF6">
    <property type="entry name" value="AMINOGLYCOSIDE PHOSPHOTRANSFERASE DOMAIN-CONTAINING PROTEIN"/>
    <property type="match status" value="1"/>
</dbReference>
<dbReference type="AlphaFoldDB" id="A0A4R6UAM2"/>
<dbReference type="Gene3D" id="3.30.200.70">
    <property type="match status" value="1"/>
</dbReference>
<dbReference type="OrthoDB" id="1995036at2"/>
<dbReference type="RefSeq" id="WP_133578726.1">
    <property type="nucleotide sequence ID" value="NZ_SNYJ01000001.1"/>
</dbReference>
<proteinExistence type="inferred from homology"/>
<evidence type="ECO:0000313" key="3">
    <source>
        <dbReference type="EMBL" id="TDQ42906.1"/>
    </source>
</evidence>